<dbReference type="AlphaFoldDB" id="A0A7W8VGY1"/>
<dbReference type="Proteomes" id="UP000572635">
    <property type="component" value="Unassembled WGS sequence"/>
</dbReference>
<keyword evidence="3" id="KW-0812">Transmembrane</keyword>
<feature type="compositionally biased region" description="Basic and acidic residues" evidence="2">
    <location>
        <begin position="281"/>
        <end position="293"/>
    </location>
</feature>
<proteinExistence type="predicted"/>
<accession>A0A7W8VGY1</accession>
<feature type="region of interest" description="Disordered" evidence="2">
    <location>
        <begin position="72"/>
        <end position="91"/>
    </location>
</feature>
<organism evidence="4 5">
    <name type="scientific">Nocardiopsis composta</name>
    <dbReference type="NCBI Taxonomy" id="157465"/>
    <lineage>
        <taxon>Bacteria</taxon>
        <taxon>Bacillati</taxon>
        <taxon>Actinomycetota</taxon>
        <taxon>Actinomycetes</taxon>
        <taxon>Streptosporangiales</taxon>
        <taxon>Nocardiopsidaceae</taxon>
        <taxon>Nocardiopsis</taxon>
    </lineage>
</organism>
<evidence type="ECO:0000256" key="3">
    <source>
        <dbReference type="SAM" id="Phobius"/>
    </source>
</evidence>
<dbReference type="RefSeq" id="WP_184399347.1">
    <property type="nucleotide sequence ID" value="NZ_BAAAJD010000116.1"/>
</dbReference>
<protein>
    <submittedName>
        <fullName evidence="4">Uncharacterized protein</fullName>
    </submittedName>
</protein>
<feature type="region of interest" description="Disordered" evidence="2">
    <location>
        <begin position="391"/>
        <end position="438"/>
    </location>
</feature>
<gene>
    <name evidence="4" type="ORF">HDA36_006224</name>
</gene>
<feature type="compositionally biased region" description="Low complexity" evidence="2">
    <location>
        <begin position="428"/>
        <end position="438"/>
    </location>
</feature>
<feature type="region of interest" description="Disordered" evidence="2">
    <location>
        <begin position="276"/>
        <end position="341"/>
    </location>
</feature>
<name>A0A7W8VGY1_9ACTN</name>
<dbReference type="EMBL" id="JACHDB010000002">
    <property type="protein sequence ID" value="MBB5436076.1"/>
    <property type="molecule type" value="Genomic_DNA"/>
</dbReference>
<keyword evidence="3" id="KW-0472">Membrane</keyword>
<evidence type="ECO:0000256" key="1">
    <source>
        <dbReference type="SAM" id="Coils"/>
    </source>
</evidence>
<evidence type="ECO:0000256" key="2">
    <source>
        <dbReference type="SAM" id="MobiDB-lite"/>
    </source>
</evidence>
<evidence type="ECO:0000313" key="5">
    <source>
        <dbReference type="Proteomes" id="UP000572635"/>
    </source>
</evidence>
<comment type="caution">
    <text evidence="4">The sequence shown here is derived from an EMBL/GenBank/DDBJ whole genome shotgun (WGS) entry which is preliminary data.</text>
</comment>
<feature type="transmembrane region" description="Helical" evidence="3">
    <location>
        <begin position="43"/>
        <end position="66"/>
    </location>
</feature>
<sequence>MTRRSRALLAVLSAGAAVAALVCLGWWAYREWDLGRLLPGPDTAPLAAAGVAALLAALGLAVLLAAGSRAEGGRPGAGAAVEPPEDAEAPHRRKHVFRLELPSARRDYPFLFSAVVCWRGAAAAESAAEGAAVCAIEGRARALCAAEQPEEHSAAQFRLTAALGPEPCRHPGVDEAWAEEVRLEISAEDEERLARLRELRKTKAAREEERELERLEQEYLGGEVLSDPGRAVVWWLARHPERVEEAVARIGTLTRLSSAATGRRLPDVYRELTEAVGGAQADREPAARAEAPHARPAPPFPHADPYVGQVYGYTPEDEEETEDPRPAAPAPAAGARRSDQDPWLHAAAIAAGDWEDEEEYEGFLQRFAVFLKSNGYTESASRIRDTYGLGPGFPSVFGSASDFEPDPYVGPEGGEEDEEEPEDAPQQSSSGTGTSAAG</sequence>
<feature type="coiled-coil region" evidence="1">
    <location>
        <begin position="196"/>
        <end position="225"/>
    </location>
</feature>
<evidence type="ECO:0000313" key="4">
    <source>
        <dbReference type="EMBL" id="MBB5436076.1"/>
    </source>
</evidence>
<feature type="compositionally biased region" description="Acidic residues" evidence="2">
    <location>
        <begin position="413"/>
        <end position="423"/>
    </location>
</feature>
<keyword evidence="5" id="KW-1185">Reference proteome</keyword>
<keyword evidence="3" id="KW-1133">Transmembrane helix</keyword>
<reference evidence="4 5" key="1">
    <citation type="submission" date="2020-08" db="EMBL/GenBank/DDBJ databases">
        <title>Sequencing the genomes of 1000 actinobacteria strains.</title>
        <authorList>
            <person name="Klenk H.-P."/>
        </authorList>
    </citation>
    <scope>NUCLEOTIDE SEQUENCE [LARGE SCALE GENOMIC DNA]</scope>
    <source>
        <strain evidence="4 5">DSM 44551</strain>
    </source>
</reference>
<keyword evidence="1" id="KW-0175">Coiled coil</keyword>